<organism evidence="3">
    <name type="scientific">Candidatus Kentrum sp. LPFa</name>
    <dbReference type="NCBI Taxonomy" id="2126335"/>
    <lineage>
        <taxon>Bacteria</taxon>
        <taxon>Pseudomonadati</taxon>
        <taxon>Pseudomonadota</taxon>
        <taxon>Gammaproteobacteria</taxon>
        <taxon>Candidatus Kentrum</taxon>
    </lineage>
</organism>
<reference evidence="3" key="1">
    <citation type="submission" date="2019-02" db="EMBL/GenBank/DDBJ databases">
        <authorList>
            <person name="Gruber-Vodicka R. H."/>
            <person name="Seah K. B. B."/>
        </authorList>
    </citation>
    <scope>NUCLEOTIDE SEQUENCE</scope>
    <source>
        <strain evidence="2">BECK_S312</strain>
        <strain evidence="3">BECK_S426</strain>
    </source>
</reference>
<dbReference type="EMBL" id="CAADFP010000467">
    <property type="protein sequence ID" value="VFK36012.1"/>
    <property type="molecule type" value="Genomic_DNA"/>
</dbReference>
<dbReference type="InterPro" id="IPR025587">
    <property type="entry name" value="DUF4351"/>
</dbReference>
<evidence type="ECO:0000259" key="1">
    <source>
        <dbReference type="Pfam" id="PF14261"/>
    </source>
</evidence>
<dbReference type="PANTHER" id="PTHR34613:SF1">
    <property type="entry name" value="SLL6017 PROTEIN"/>
    <property type="match status" value="1"/>
</dbReference>
<dbReference type="PANTHER" id="PTHR34613">
    <property type="entry name" value="SLL0800 PROTEIN"/>
    <property type="match status" value="1"/>
</dbReference>
<proteinExistence type="predicted"/>
<dbReference type="Pfam" id="PF14261">
    <property type="entry name" value="DUF4351"/>
    <property type="match status" value="1"/>
</dbReference>
<name>A0A450Y3I5_9GAMM</name>
<accession>A0A450Y3I5</accession>
<sequence>MADKDIVSKETIRRLAVDLATYLLELPIDPGSLEVLPTEHQRVEDRRADLVVKLRDRAGEPFLLHIEIQNSNDDAMPIRMLRYMTDILLAHPGLPLQQYLIYIGPEPLTMPDGIEGPGFRYRYGLRDMRSVDCRYLLEKDTPDALVLAILCDFGDREPQVVVNHIYTRLKALLGDDLKRFREYIAMLHILSDNRDLQAEIEEADKMLTQVDLERMPFYEAIMERGVRQGMERGMERGREEGEAVLLLRQLNRKFGPLPPEMERKIRSAEPQALMLWGDRVLDARTLDEVFL</sequence>
<evidence type="ECO:0000313" key="2">
    <source>
        <dbReference type="EMBL" id="VFK21470.1"/>
    </source>
</evidence>
<protein>
    <submittedName>
        <fullName evidence="3">Predicted transposase YdaD</fullName>
    </submittedName>
</protein>
<gene>
    <name evidence="2" type="ORF">BECKLPF1236A_GA0070988_103043</name>
    <name evidence="3" type="ORF">BECKLPF1236C_GA0070990_104673</name>
</gene>
<evidence type="ECO:0000313" key="3">
    <source>
        <dbReference type="EMBL" id="VFK36012.1"/>
    </source>
</evidence>
<dbReference type="AlphaFoldDB" id="A0A450Y3I5"/>
<dbReference type="EMBL" id="CAADFM010000304">
    <property type="protein sequence ID" value="VFK21470.1"/>
    <property type="molecule type" value="Genomic_DNA"/>
</dbReference>
<feature type="domain" description="DUF4351" evidence="1">
    <location>
        <begin position="235"/>
        <end position="288"/>
    </location>
</feature>